<dbReference type="InterPro" id="IPR050570">
    <property type="entry name" value="Cell_wall_metabolism_enzyme"/>
</dbReference>
<accession>A0A1G5Q1K2</accession>
<dbReference type="GO" id="GO:0004222">
    <property type="term" value="F:metalloendopeptidase activity"/>
    <property type="evidence" value="ECO:0007669"/>
    <property type="project" value="TreeGrafter"/>
</dbReference>
<dbReference type="Pfam" id="PF18421">
    <property type="entry name" value="Peptidase_M23_N"/>
    <property type="match status" value="1"/>
</dbReference>
<organism evidence="4 5">
    <name type="scientific">Thiohalomonas denitrificans</name>
    <dbReference type="NCBI Taxonomy" id="415747"/>
    <lineage>
        <taxon>Bacteria</taxon>
        <taxon>Pseudomonadati</taxon>
        <taxon>Pseudomonadota</taxon>
        <taxon>Gammaproteobacteria</taxon>
        <taxon>Thiohalomonadales</taxon>
        <taxon>Thiohalomonadaceae</taxon>
        <taxon>Thiohalomonas</taxon>
    </lineage>
</organism>
<feature type="domain" description="M23ase beta-sheet core" evidence="2">
    <location>
        <begin position="174"/>
        <end position="268"/>
    </location>
</feature>
<dbReference type="Gene3D" id="2.70.70.10">
    <property type="entry name" value="Glucose Permease (Domain IIA)"/>
    <property type="match status" value="1"/>
</dbReference>
<proteinExistence type="predicted"/>
<dbReference type="EMBL" id="FMWD01000003">
    <property type="protein sequence ID" value="SCZ55537.1"/>
    <property type="molecule type" value="Genomic_DNA"/>
</dbReference>
<dbReference type="PANTHER" id="PTHR21666:SF285">
    <property type="entry name" value="M23 FAMILY METALLOPEPTIDASE"/>
    <property type="match status" value="1"/>
</dbReference>
<sequence length="283" mass="30773">MTTSRIIRFILLTLMAAPLAAVALPRADLVPGGVAVIPLASSDSGKPEVTYKDRKVMVVPDNGRWTAVIGIGLSAKPGRHVVTIKRDGATATVGFRVRDKQYESQYITLKNKRQVNPYKDDLKRIRDEQTRSRKAFATWTEQEVATSRFLLPVDGVVTGTFGKRRFFNKQPRRPHSGLDLAAPTGTPVQSPAAGRVVEVGDYFFNGKVVFIDHGQGLITMFCHMDSIDVAVNDILEPGQIVGEVGATGRVTGPHLHWTVSLNDARVDPALFLSGDSVASLDGI</sequence>
<dbReference type="InterPro" id="IPR016047">
    <property type="entry name" value="M23ase_b-sheet_dom"/>
</dbReference>
<dbReference type="RefSeq" id="WP_092993791.1">
    <property type="nucleotide sequence ID" value="NZ_FMWD01000003.1"/>
</dbReference>
<evidence type="ECO:0000259" key="3">
    <source>
        <dbReference type="Pfam" id="PF18421"/>
    </source>
</evidence>
<dbReference type="InterPro" id="IPR011055">
    <property type="entry name" value="Dup_hybrid_motif"/>
</dbReference>
<evidence type="ECO:0000256" key="1">
    <source>
        <dbReference type="SAM" id="SignalP"/>
    </source>
</evidence>
<evidence type="ECO:0000313" key="5">
    <source>
        <dbReference type="Proteomes" id="UP000199648"/>
    </source>
</evidence>
<dbReference type="Proteomes" id="UP000199648">
    <property type="component" value="Unassembled WGS sequence"/>
</dbReference>
<dbReference type="SUPFAM" id="SSF51261">
    <property type="entry name" value="Duplicated hybrid motif"/>
    <property type="match status" value="1"/>
</dbReference>
<feature type="domain" description="Peptidase family M23 N-terminal" evidence="3">
    <location>
        <begin position="30"/>
        <end position="100"/>
    </location>
</feature>
<keyword evidence="5" id="KW-1185">Reference proteome</keyword>
<reference evidence="4 5" key="1">
    <citation type="submission" date="2016-10" db="EMBL/GenBank/DDBJ databases">
        <authorList>
            <person name="de Groot N.N."/>
        </authorList>
    </citation>
    <scope>NUCLEOTIDE SEQUENCE [LARGE SCALE GENOMIC DNA]</scope>
    <source>
        <strain evidence="4 5">HLD2</strain>
    </source>
</reference>
<evidence type="ECO:0000259" key="2">
    <source>
        <dbReference type="Pfam" id="PF01551"/>
    </source>
</evidence>
<feature type="chain" id="PRO_5011774983" evidence="1">
    <location>
        <begin position="24"/>
        <end position="283"/>
    </location>
</feature>
<dbReference type="PANTHER" id="PTHR21666">
    <property type="entry name" value="PEPTIDASE-RELATED"/>
    <property type="match status" value="1"/>
</dbReference>
<dbReference type="AlphaFoldDB" id="A0A1G5Q1K2"/>
<dbReference type="Gene3D" id="2.60.40.1590">
    <property type="entry name" value="Peptidoglycan hydrolase domains"/>
    <property type="match status" value="1"/>
</dbReference>
<name>A0A1G5Q1K2_9GAMM</name>
<protein>
    <submittedName>
        <fullName evidence="4">Peptidase family M23</fullName>
    </submittedName>
</protein>
<dbReference type="CDD" id="cd12797">
    <property type="entry name" value="M23_peptidase"/>
    <property type="match status" value="1"/>
</dbReference>
<dbReference type="OrthoDB" id="9805070at2"/>
<evidence type="ECO:0000313" key="4">
    <source>
        <dbReference type="EMBL" id="SCZ55537.1"/>
    </source>
</evidence>
<gene>
    <name evidence="4" type="ORF">SAMN03097708_01146</name>
</gene>
<dbReference type="FunFam" id="2.70.70.10:FF:000019">
    <property type="entry name" value="M23 family peptidase"/>
    <property type="match status" value="1"/>
</dbReference>
<dbReference type="Pfam" id="PF01551">
    <property type="entry name" value="Peptidase_M23"/>
    <property type="match status" value="1"/>
</dbReference>
<feature type="signal peptide" evidence="1">
    <location>
        <begin position="1"/>
        <end position="23"/>
    </location>
</feature>
<keyword evidence="1" id="KW-0732">Signal</keyword>
<dbReference type="InterPro" id="IPR040487">
    <property type="entry name" value="Peptidase_M23_N"/>
</dbReference>
<dbReference type="STRING" id="415747.SAMN03097708_01146"/>